<dbReference type="GO" id="GO:0008194">
    <property type="term" value="F:UDP-glycosyltransferase activity"/>
    <property type="evidence" value="ECO:0007669"/>
    <property type="project" value="InterPro"/>
</dbReference>
<gene>
    <name evidence="5" type="ORF">BLA60_21320</name>
</gene>
<feature type="domain" description="Erythromycin biosynthesis protein CIII-like C-terminal" evidence="4">
    <location>
        <begin position="321"/>
        <end position="427"/>
    </location>
</feature>
<dbReference type="GO" id="GO:0016758">
    <property type="term" value="F:hexosyltransferase activity"/>
    <property type="evidence" value="ECO:0007669"/>
    <property type="project" value="InterPro"/>
</dbReference>
<feature type="domain" description="Glycosyltransferase family 28 N-terminal" evidence="3">
    <location>
        <begin position="3"/>
        <end position="145"/>
    </location>
</feature>
<reference evidence="5 6" key="1">
    <citation type="submission" date="2016-12" db="EMBL/GenBank/DDBJ databases">
        <title>The draft genome sequence of Actinophytocola xinjiangensis.</title>
        <authorList>
            <person name="Wang W."/>
            <person name="Yuan L."/>
        </authorList>
    </citation>
    <scope>NUCLEOTIDE SEQUENCE [LARGE SCALE GENOMIC DNA]</scope>
    <source>
        <strain evidence="5 6">CGMCC 4.4663</strain>
    </source>
</reference>
<dbReference type="Gene3D" id="3.40.50.2000">
    <property type="entry name" value="Glycogen Phosphorylase B"/>
    <property type="match status" value="2"/>
</dbReference>
<comment type="pathway">
    <text evidence="1">Antibiotic biosynthesis; vancomycin biosynthesis.</text>
</comment>
<dbReference type="PANTHER" id="PTHR48050">
    <property type="entry name" value="STEROL 3-BETA-GLUCOSYLTRANSFERASE"/>
    <property type="match status" value="1"/>
</dbReference>
<evidence type="ECO:0000256" key="1">
    <source>
        <dbReference type="ARBA" id="ARBA00004660"/>
    </source>
</evidence>
<dbReference type="CDD" id="cd03784">
    <property type="entry name" value="GT1_Gtf-like"/>
    <property type="match status" value="1"/>
</dbReference>
<dbReference type="InterPro" id="IPR004276">
    <property type="entry name" value="GlycoTrans_28_N"/>
</dbReference>
<evidence type="ECO:0000259" key="4">
    <source>
        <dbReference type="Pfam" id="PF06722"/>
    </source>
</evidence>
<dbReference type="AlphaFoldDB" id="A0A7Z1AXG1"/>
<evidence type="ECO:0008006" key="7">
    <source>
        <dbReference type="Google" id="ProtNLM"/>
    </source>
</evidence>
<dbReference type="InterPro" id="IPR002213">
    <property type="entry name" value="UDP_glucos_trans"/>
</dbReference>
<dbReference type="OrthoDB" id="3253247at2"/>
<accession>A0A7Z1AXG1</accession>
<dbReference type="FunFam" id="3.40.50.2000:FF:000009">
    <property type="entry name" value="Sterol 3-beta-glucosyltransferase UGT80A2"/>
    <property type="match status" value="1"/>
</dbReference>
<dbReference type="InterPro" id="IPR010610">
    <property type="entry name" value="EryCIII-like_C"/>
</dbReference>
<evidence type="ECO:0000259" key="3">
    <source>
        <dbReference type="Pfam" id="PF03033"/>
    </source>
</evidence>
<dbReference type="PANTHER" id="PTHR48050:SF13">
    <property type="entry name" value="STEROL 3-BETA-GLUCOSYLTRANSFERASE UGT80A2"/>
    <property type="match status" value="1"/>
</dbReference>
<dbReference type="EMBL" id="MSIF01000010">
    <property type="protein sequence ID" value="OLF09118.1"/>
    <property type="molecule type" value="Genomic_DNA"/>
</dbReference>
<comment type="caution">
    <text evidence="5">The sequence shown here is derived from an EMBL/GenBank/DDBJ whole genome shotgun (WGS) entry which is preliminary data.</text>
</comment>
<dbReference type="GO" id="GO:0033072">
    <property type="term" value="P:vancomycin biosynthetic process"/>
    <property type="evidence" value="ECO:0007669"/>
    <property type="project" value="UniProtKB-UniPathway"/>
</dbReference>
<dbReference type="Proteomes" id="UP000185696">
    <property type="component" value="Unassembled WGS sequence"/>
</dbReference>
<sequence length="440" mass="47457">MKVIVYAYGSRGDVQPYLALATALNAAGHHAVLSAPRMYESFVTGHGVEFAPRNDEYLRLLDDPEVRDVQQRANGRKGNPKDLQDKIDAVRARKNELVTRVYPIMLDDLATAAGSDADLIVHQYSGIDQAHHVAEKLGIPSVLAVQHPNFVPSRHYPSVAVKPGAKLPGFLNRLSHVPTRDAVDKKGKLFVDDWRTNRLGLPARKGQHNRLRRADGAVVPFLHAFSRHFVAPAPDWPSTVHTTGFWFLRDESAWTPPAALEAFLSAGDRPVAIGFGSLVGPDPAATGALVTQAVRSAGVRAVVVTGWGGIEITDPGDDLLVIEQAPYDWLFPRVAASVHAGGIGTISAALSAGLPQVACPFHDEQLMWSQLAHRHGAAPAPLRQRDLTVENLTAAIRQVRDTPGYRDAASALGARIRSESGAREAVRVLDGIVAKTGTRS</sequence>
<evidence type="ECO:0000313" key="5">
    <source>
        <dbReference type="EMBL" id="OLF09118.1"/>
    </source>
</evidence>
<dbReference type="RefSeq" id="WP_075134708.1">
    <property type="nucleotide sequence ID" value="NZ_MSIF01000010.1"/>
</dbReference>
<keyword evidence="2" id="KW-0045">Antibiotic biosynthesis</keyword>
<evidence type="ECO:0000313" key="6">
    <source>
        <dbReference type="Proteomes" id="UP000185696"/>
    </source>
</evidence>
<keyword evidence="6" id="KW-1185">Reference proteome</keyword>
<protein>
    <recommendedName>
        <fullName evidence="7">Sterol 3beta-glucosyltransferase</fullName>
    </recommendedName>
</protein>
<proteinExistence type="predicted"/>
<dbReference type="Pfam" id="PF03033">
    <property type="entry name" value="Glyco_transf_28"/>
    <property type="match status" value="1"/>
</dbReference>
<name>A0A7Z1AXG1_9PSEU</name>
<organism evidence="5 6">
    <name type="scientific">Actinophytocola xinjiangensis</name>
    <dbReference type="NCBI Taxonomy" id="485602"/>
    <lineage>
        <taxon>Bacteria</taxon>
        <taxon>Bacillati</taxon>
        <taxon>Actinomycetota</taxon>
        <taxon>Actinomycetes</taxon>
        <taxon>Pseudonocardiales</taxon>
        <taxon>Pseudonocardiaceae</taxon>
    </lineage>
</organism>
<dbReference type="Pfam" id="PF06722">
    <property type="entry name" value="EryCIII-like_C"/>
    <property type="match status" value="1"/>
</dbReference>
<dbReference type="GO" id="GO:0005975">
    <property type="term" value="P:carbohydrate metabolic process"/>
    <property type="evidence" value="ECO:0007669"/>
    <property type="project" value="InterPro"/>
</dbReference>
<dbReference type="InterPro" id="IPR050426">
    <property type="entry name" value="Glycosyltransferase_28"/>
</dbReference>
<dbReference type="SUPFAM" id="SSF53756">
    <property type="entry name" value="UDP-Glycosyltransferase/glycogen phosphorylase"/>
    <property type="match status" value="1"/>
</dbReference>
<evidence type="ECO:0000256" key="2">
    <source>
        <dbReference type="ARBA" id="ARBA00023194"/>
    </source>
</evidence>
<dbReference type="UniPathway" id="UPA00162"/>